<proteinExistence type="predicted"/>
<organism evidence="1 2">
    <name type="scientific">Cetraspora pellucida</name>
    <dbReference type="NCBI Taxonomy" id="1433469"/>
    <lineage>
        <taxon>Eukaryota</taxon>
        <taxon>Fungi</taxon>
        <taxon>Fungi incertae sedis</taxon>
        <taxon>Mucoromycota</taxon>
        <taxon>Glomeromycotina</taxon>
        <taxon>Glomeromycetes</taxon>
        <taxon>Diversisporales</taxon>
        <taxon>Gigasporaceae</taxon>
        <taxon>Cetraspora</taxon>
    </lineage>
</organism>
<comment type="caution">
    <text evidence="1">The sequence shown here is derived from an EMBL/GenBank/DDBJ whole genome shotgun (WGS) entry which is preliminary data.</text>
</comment>
<feature type="non-terminal residue" evidence="1">
    <location>
        <position position="1"/>
    </location>
</feature>
<dbReference type="EMBL" id="CAJVPW010036460">
    <property type="protein sequence ID" value="CAG8737798.1"/>
    <property type="molecule type" value="Genomic_DNA"/>
</dbReference>
<reference evidence="1" key="1">
    <citation type="submission" date="2021-06" db="EMBL/GenBank/DDBJ databases">
        <authorList>
            <person name="Kallberg Y."/>
            <person name="Tangrot J."/>
            <person name="Rosling A."/>
        </authorList>
    </citation>
    <scope>NUCLEOTIDE SEQUENCE</scope>
    <source>
        <strain evidence="1">28 12/20/2015</strain>
    </source>
</reference>
<evidence type="ECO:0000313" key="2">
    <source>
        <dbReference type="Proteomes" id="UP000789366"/>
    </source>
</evidence>
<accession>A0ACA9Q623</accession>
<dbReference type="Proteomes" id="UP000789366">
    <property type="component" value="Unassembled WGS sequence"/>
</dbReference>
<evidence type="ECO:0000313" key="1">
    <source>
        <dbReference type="EMBL" id="CAG8737798.1"/>
    </source>
</evidence>
<protein>
    <submittedName>
        <fullName evidence="1">4501_t:CDS:1</fullName>
    </submittedName>
</protein>
<keyword evidence="2" id="KW-1185">Reference proteome</keyword>
<name>A0ACA9Q623_9GLOM</name>
<sequence>MSFIPFTLQTLVNNIVLEDYQQLNPQNGNGGNRLSRLGGGIGWGNKDNKVTVESVEAWENNLYVGTSDGQLIHYLLDDQISSEENTPNSIILSKRSLGFGKRVVEHTTLSFYSLPEMIPLPPQNFPPIKSVSCFCYDISKEGKTDQDGAVRFCAMKRKTICIYSLGDDCLSEEGQMPLPDGAVMACQYGPYVCAADHHQYKLINLQEKRMISLMPYADAGTENFRPIITIISEKEFLLALPTNSGHILTTIGQFISFGCDPVRGTLEWQSFPRAIGVDYPYSVALLRNNTIEIHNIIDQQLVQRVSLSSKTKTISAGPGIKVRVAGLMD</sequence>
<gene>
    <name evidence="1" type="ORF">SPELUC_LOCUS13576</name>
</gene>
<feature type="non-terminal residue" evidence="1">
    <location>
        <position position="329"/>
    </location>
</feature>